<proteinExistence type="predicted"/>
<feature type="compositionally biased region" description="Basic residues" evidence="1">
    <location>
        <begin position="77"/>
        <end position="86"/>
    </location>
</feature>
<dbReference type="EMBL" id="LT629751">
    <property type="protein sequence ID" value="SDT23574.1"/>
    <property type="molecule type" value="Genomic_DNA"/>
</dbReference>
<protein>
    <recommendedName>
        <fullName evidence="5">PXPV repeat-containing protein</fullName>
    </recommendedName>
</protein>
<feature type="chain" id="PRO_5009266821" description="PXPV repeat-containing protein" evidence="2">
    <location>
        <begin position="26"/>
        <end position="95"/>
    </location>
</feature>
<feature type="region of interest" description="Disordered" evidence="1">
    <location>
        <begin position="75"/>
        <end position="95"/>
    </location>
</feature>
<keyword evidence="4" id="KW-1185">Reference proteome</keyword>
<name>A0A1H1YQ49_9PSED</name>
<keyword evidence="2" id="KW-0732">Signal</keyword>
<gene>
    <name evidence="3" type="ORF">SAMN05216221_3888</name>
</gene>
<feature type="signal peptide" evidence="2">
    <location>
        <begin position="1"/>
        <end position="25"/>
    </location>
</feature>
<dbReference type="Proteomes" id="UP000243359">
    <property type="component" value="Chromosome I"/>
</dbReference>
<reference evidence="4" key="1">
    <citation type="submission" date="2016-10" db="EMBL/GenBank/DDBJ databases">
        <authorList>
            <person name="Varghese N."/>
            <person name="Submissions S."/>
        </authorList>
    </citation>
    <scope>NUCLEOTIDE SEQUENCE [LARGE SCALE GENOMIC DNA]</scope>
    <source>
        <strain evidence="4">KCTC 32247</strain>
    </source>
</reference>
<organism evidence="3 4">
    <name type="scientific">Pseudomonas oryzae</name>
    <dbReference type="NCBI Taxonomy" id="1392877"/>
    <lineage>
        <taxon>Bacteria</taxon>
        <taxon>Pseudomonadati</taxon>
        <taxon>Pseudomonadota</taxon>
        <taxon>Gammaproteobacteria</taxon>
        <taxon>Pseudomonadales</taxon>
        <taxon>Pseudomonadaceae</taxon>
        <taxon>Pseudomonas</taxon>
    </lineage>
</organism>
<evidence type="ECO:0000313" key="4">
    <source>
        <dbReference type="Proteomes" id="UP000243359"/>
    </source>
</evidence>
<evidence type="ECO:0000313" key="3">
    <source>
        <dbReference type="EMBL" id="SDT23574.1"/>
    </source>
</evidence>
<dbReference type="AlphaFoldDB" id="A0A1H1YQ49"/>
<sequence>MLSRLVLVTALLAGLAMLIQAPARAAERDQHLRHERYVEVRRGPAYYDAPRPAYYPPHYRPAPAYRPRAHYHGERYRHQHRHHQHRDHYYGDRRW</sequence>
<accession>A0A1H1YQ49</accession>
<evidence type="ECO:0000256" key="1">
    <source>
        <dbReference type="SAM" id="MobiDB-lite"/>
    </source>
</evidence>
<evidence type="ECO:0000256" key="2">
    <source>
        <dbReference type="SAM" id="SignalP"/>
    </source>
</evidence>
<evidence type="ECO:0008006" key="5">
    <source>
        <dbReference type="Google" id="ProtNLM"/>
    </source>
</evidence>
<dbReference type="RefSeq" id="WP_090351465.1">
    <property type="nucleotide sequence ID" value="NZ_LT629751.1"/>
</dbReference>